<organism evidence="3 4">
    <name type="scientific">Sparassis crispa</name>
    <dbReference type="NCBI Taxonomy" id="139825"/>
    <lineage>
        <taxon>Eukaryota</taxon>
        <taxon>Fungi</taxon>
        <taxon>Dikarya</taxon>
        <taxon>Basidiomycota</taxon>
        <taxon>Agaricomycotina</taxon>
        <taxon>Agaricomycetes</taxon>
        <taxon>Polyporales</taxon>
        <taxon>Sparassidaceae</taxon>
        <taxon>Sparassis</taxon>
    </lineage>
</organism>
<proteinExistence type="predicted"/>
<feature type="compositionally biased region" description="Basic residues" evidence="1">
    <location>
        <begin position="917"/>
        <end position="930"/>
    </location>
</feature>
<feature type="region of interest" description="Disordered" evidence="1">
    <location>
        <begin position="907"/>
        <end position="930"/>
    </location>
</feature>
<dbReference type="PANTHER" id="PTHR28221">
    <property type="entry name" value="RNA POLYMERASE I-SPECIFIC TRANSCRIPTION INITIATION FACTOR RRN6"/>
    <property type="match status" value="1"/>
</dbReference>
<accession>A0A401GJ15</accession>
<dbReference type="EMBL" id="BFAD01000004">
    <property type="protein sequence ID" value="GBE82101.1"/>
    <property type="molecule type" value="Genomic_DNA"/>
</dbReference>
<comment type="caution">
    <text evidence="3">The sequence shown here is derived from an EMBL/GenBank/DDBJ whole genome shotgun (WGS) entry which is preliminary data.</text>
</comment>
<dbReference type="Pfam" id="PF10214">
    <property type="entry name" value="Rrn6_beta-prop"/>
    <property type="match status" value="1"/>
</dbReference>
<dbReference type="RefSeq" id="XP_027613014.1">
    <property type="nucleotide sequence ID" value="XM_027757213.1"/>
</dbReference>
<evidence type="ECO:0000256" key="1">
    <source>
        <dbReference type="SAM" id="MobiDB-lite"/>
    </source>
</evidence>
<evidence type="ECO:0000313" key="3">
    <source>
        <dbReference type="EMBL" id="GBE82101.1"/>
    </source>
</evidence>
<sequence>MSSESVVDRWPSDETKTSVTIVRQKGKKTVKESPWRYPSVEPGSLTSATLRRYADRLHWSFLCEKNSGRRLFSKQDPIEVFPQTQQHLSNVSDLSVAQRAEQGAHFLRTYYPDVDIPSELIRDEIAADAGAFHELRKFDPLAGSMLEVFSLYTGNREEGTYLAFPMGESYCDLNVSPLIFTQRDHISLRSSAKPIKSFQTPIQQILSPAPSTEGERSETVLGVRTYAATSLLQVKPMGDSRSAAVQMHELAVVARSDVGDKLLMDMTLPTTSTRHGSLLLVNQEGTVYQCSVPRGQKFIERLYTQPTSSQADPQEQYWRIGTWKDNYSCLLMGRKYAEHLDLRAHDSSSVLYHASNAEDFLISIEGRSEDHVVRLVTSDEVVWIDERRPGTPLLGMKHGRGSDRTLTTYTRLLMQSPLTFLTSRCNGLVTVYDVSGTDHNLVYVNVPPYCLPPVRTPDGRYLGHAFVQHPADTNDGDISVMQLSESGSISLLNLELSPTGEAGDVTRIDNQRVEWPVDVLNLEAQVKTSRPNNGPLGAQTFSKVDLRPAYKRIFHFSEADLPAGDGEAVYQILDKMPSFLQDSDVPVEHILTTYDISLRSGAHPLQATRSDILTESAMNSVRGYRALVQDRIPVKQLAKSSRWHMNIAPFLHHFIPDMEEHLEKTVDRLKQYNLDSDTDRPAVSYRRESESREQLLLDLSLSSNVFAPHPFMRAGEPKDGIDPNLDNVLETMSRATEAMSLQDAEPPPVTFGFLRPVDKRSVEYYTRGKTERTPAESSRDLPLSLGVRLLLKDWDIGADPDTFSYHDLYEISNGVPKVQQRRTRYKPEVAQPLMEDLGIQSQRPPPVLASSAMAPFAIATSHQSLVTRKPLTGARSQEVILGGSQPEEGGWNAPPSSQNFMTSTQVLPGPHGGRPLPAKKKLAKKRIGGF</sequence>
<protein>
    <recommendedName>
        <fullName evidence="2">RRN6 beta-propeller domain-containing protein</fullName>
    </recommendedName>
</protein>
<name>A0A401GJ15_9APHY</name>
<dbReference type="PANTHER" id="PTHR28221:SF2">
    <property type="entry name" value="RNA POLYMERASE I-SPECIFIC TRANSCRIPTION INITIATION FACTOR RRN6"/>
    <property type="match status" value="1"/>
</dbReference>
<dbReference type="AlphaFoldDB" id="A0A401GJ15"/>
<feature type="region of interest" description="Disordered" evidence="1">
    <location>
        <begin position="1"/>
        <end position="25"/>
    </location>
</feature>
<dbReference type="STRING" id="139825.A0A401GJ15"/>
<dbReference type="InterPro" id="IPR019350">
    <property type="entry name" value="RNA_pol_I-sp_TIF_RRN6-like"/>
</dbReference>
<feature type="domain" description="RRN6 beta-propeller" evidence="2">
    <location>
        <begin position="139"/>
        <end position="440"/>
    </location>
</feature>
<evidence type="ECO:0000259" key="2">
    <source>
        <dbReference type="Pfam" id="PF10214"/>
    </source>
</evidence>
<dbReference type="InterPro" id="IPR048535">
    <property type="entry name" value="RRN6_beta-prop"/>
</dbReference>
<gene>
    <name evidence="3" type="ORF">SCP_0404810</name>
</gene>
<evidence type="ECO:0000313" key="4">
    <source>
        <dbReference type="Proteomes" id="UP000287166"/>
    </source>
</evidence>
<feature type="compositionally biased region" description="Basic and acidic residues" evidence="1">
    <location>
        <begin position="1"/>
        <end position="16"/>
    </location>
</feature>
<keyword evidence="4" id="KW-1185">Reference proteome</keyword>
<dbReference type="OrthoDB" id="2382881at2759"/>
<dbReference type="InParanoid" id="A0A401GJ15"/>
<dbReference type="Proteomes" id="UP000287166">
    <property type="component" value="Unassembled WGS sequence"/>
</dbReference>
<dbReference type="GeneID" id="38779018"/>
<reference evidence="3 4" key="1">
    <citation type="journal article" date="2018" name="Sci. Rep.">
        <title>Genome sequence of the cauliflower mushroom Sparassis crispa (Hanabiratake) and its association with beneficial usage.</title>
        <authorList>
            <person name="Kiyama R."/>
            <person name="Furutani Y."/>
            <person name="Kawaguchi K."/>
            <person name="Nakanishi T."/>
        </authorList>
    </citation>
    <scope>NUCLEOTIDE SEQUENCE [LARGE SCALE GENOMIC DNA]</scope>
</reference>